<name>A0ABP4WFL4_9ACTN</name>
<reference evidence="3" key="1">
    <citation type="journal article" date="2019" name="Int. J. Syst. Evol. Microbiol.">
        <title>The Global Catalogue of Microorganisms (GCM) 10K type strain sequencing project: providing services to taxonomists for standard genome sequencing and annotation.</title>
        <authorList>
            <consortium name="The Broad Institute Genomics Platform"/>
            <consortium name="The Broad Institute Genome Sequencing Center for Infectious Disease"/>
            <person name="Wu L."/>
            <person name="Ma J."/>
        </authorList>
    </citation>
    <scope>NUCLEOTIDE SEQUENCE [LARGE SCALE GENOMIC DNA]</scope>
    <source>
        <strain evidence="3">JCM 13518</strain>
    </source>
</reference>
<dbReference type="RefSeq" id="WP_344204296.1">
    <property type="nucleotide sequence ID" value="NZ_BAAAME010000011.1"/>
</dbReference>
<feature type="compositionally biased region" description="Polar residues" evidence="1">
    <location>
        <begin position="992"/>
        <end position="1002"/>
    </location>
</feature>
<protein>
    <recommendedName>
        <fullName evidence="4">SIR2-like domain-containing protein</fullName>
    </recommendedName>
</protein>
<evidence type="ECO:0008006" key="4">
    <source>
        <dbReference type="Google" id="ProtNLM"/>
    </source>
</evidence>
<comment type="caution">
    <text evidence="2">The sequence shown here is derived from an EMBL/GenBank/DDBJ whole genome shotgun (WGS) entry which is preliminary data.</text>
</comment>
<evidence type="ECO:0000313" key="3">
    <source>
        <dbReference type="Proteomes" id="UP001501057"/>
    </source>
</evidence>
<evidence type="ECO:0000313" key="2">
    <source>
        <dbReference type="EMBL" id="GAA1753740.1"/>
    </source>
</evidence>
<feature type="region of interest" description="Disordered" evidence="1">
    <location>
        <begin position="981"/>
        <end position="1002"/>
    </location>
</feature>
<organism evidence="2 3">
    <name type="scientific">Aeromicrobium alkaliterrae</name>
    <dbReference type="NCBI Taxonomy" id="302168"/>
    <lineage>
        <taxon>Bacteria</taxon>
        <taxon>Bacillati</taxon>
        <taxon>Actinomycetota</taxon>
        <taxon>Actinomycetes</taxon>
        <taxon>Propionibacteriales</taxon>
        <taxon>Nocardioidaceae</taxon>
        <taxon>Aeromicrobium</taxon>
    </lineage>
</organism>
<sequence length="1002" mass="109612">MTPRDQLAQDLRSGRVVVLVGAGVSLAATGDANASWPGLLANGVDFAEARYAMDADTAEICRTMLSDASAENLLDVSTAVVDSMGGQEGALFEEWLGRSVGYLQVSDDRVIRSVLGLNCPIVTTNYDSLLENVGSRDHVTWTMPTQVQRVLAGQSRSIVHFHGHHSEPKSIVLSRPSYQLLLANKYIEALRHGMAATNTLIYIGFGAGMDDANFSSLRDWVAETLAGTPVKQYRLCRDDEVSQLVSEHAGEAIIPVPYGPGHDDLAPFLEQFEATAGTDAPFTPSQLLTSLENTVESASVIAPQTPNAAQRLTDFLVPPAVLPVNQEQWVQAAKSHDPLDRPKRCNNFEQLEHPFLMLSADENSGLTSALQWFVAQHHLRDASLIPLVVDGRSLAQRRKALDNALREELRIGGYSISDRAPLPAIALAIDNLDALPAKLLARTLNYLSNWSQGPLIVGCRTSSDIDLVPAMRERGLDPAQRFIGRMSKKDVRLLAGLTEAPDAHDLADRAIRVAQSQHLPTTPFTFSMIMVAVLRGGNLLNATSQTALLDAYLDILMGRGNPDEDSRFGLDSENRSYVVETLAELYVRSRRGSVAQAQVVDALETEFNQLEWEQSPIDTIKDFESRRLIAIRGTEIAFAQSSYLHLFAAKRAVRSPDFLDYLRADPLFFAPILQHYAALKRDDETLLVHLADLLDGLQVEAEFETGVFATSHSGKHAESDAALESVKAQMSAVAAADSDDDDLFELDTVSDRDVEPFPLTPLEDFSPVTRVAVTLSLVSSVLRDTEIMKTVAIRRRVLTELLTAWSNFVHLVETDLEYKDFILEVAEGLADELGLEGQKRSSLVKRFPGLFALGIGVGGLASNLSSVKLGPSLSKLSETSEFLRHPGRATLASVLAFDIQSDGWSELLLAVGERHREIDAVSNFLPTLAQQALIRQELTTEDSDNLLDFVTSTNMSRGAPRAQSVHFRNGLKKQVMTHRLASPQPVLPPGTSVLQNDQLDQA</sequence>
<dbReference type="EMBL" id="BAAAME010000011">
    <property type="protein sequence ID" value="GAA1753740.1"/>
    <property type="molecule type" value="Genomic_DNA"/>
</dbReference>
<keyword evidence="3" id="KW-1185">Reference proteome</keyword>
<dbReference type="Pfam" id="PF13289">
    <property type="entry name" value="SIR2_2"/>
    <property type="match status" value="1"/>
</dbReference>
<evidence type="ECO:0000256" key="1">
    <source>
        <dbReference type="SAM" id="MobiDB-lite"/>
    </source>
</evidence>
<dbReference type="Proteomes" id="UP001501057">
    <property type="component" value="Unassembled WGS sequence"/>
</dbReference>
<proteinExistence type="predicted"/>
<gene>
    <name evidence="2" type="ORF">GCM10009710_36630</name>
</gene>
<accession>A0ABP4WFL4</accession>